<organism evidence="7 8">
    <name type="scientific">Achromobacter piechaudii ATCC 43553</name>
    <dbReference type="NCBI Taxonomy" id="742159"/>
    <lineage>
        <taxon>Bacteria</taxon>
        <taxon>Pseudomonadati</taxon>
        <taxon>Pseudomonadota</taxon>
        <taxon>Betaproteobacteria</taxon>
        <taxon>Burkholderiales</taxon>
        <taxon>Alcaligenaceae</taxon>
        <taxon>Achromobacter</taxon>
    </lineage>
</organism>
<reference evidence="8" key="1">
    <citation type="submission" date="2010-03" db="EMBL/GenBank/DDBJ databases">
        <title>Complete sequence of Mobiluncus curtisii ATCC 43063.</title>
        <authorList>
            <person name="Muzny D."/>
            <person name="Qin X."/>
            <person name="Deng J."/>
            <person name="Jiang H."/>
            <person name="Liu Y."/>
            <person name="Qu J."/>
            <person name="Song X.-Z."/>
            <person name="Zhang L."/>
            <person name="Thornton R."/>
            <person name="Coyle M."/>
            <person name="Francisco L."/>
            <person name="Jackson L."/>
            <person name="Javaid M."/>
            <person name="Korchina V."/>
            <person name="Kovar C."/>
            <person name="Mata R."/>
            <person name="Mathew T."/>
            <person name="Ngo R."/>
            <person name="Nguyen L."/>
            <person name="Nguyen N."/>
            <person name="Okwuonu G."/>
            <person name="Ongeri F."/>
            <person name="Pham C."/>
            <person name="Simmons D."/>
            <person name="Wilczek-Boney K."/>
            <person name="Hale W."/>
            <person name="Jakkamsetti A."/>
            <person name="Pham P."/>
            <person name="Ruth R."/>
            <person name="San Lucas F."/>
            <person name="Warren J."/>
            <person name="Zhang J."/>
            <person name="Zhao Z."/>
            <person name="Zhou C."/>
            <person name="Zhu D."/>
            <person name="Lee S."/>
            <person name="Bess C."/>
            <person name="Blankenburg K."/>
            <person name="Forbes L."/>
            <person name="Fu Q."/>
            <person name="Gubbala S."/>
            <person name="Hirani K."/>
            <person name="Jayaseelan J.C."/>
            <person name="Lara F."/>
            <person name="Munidasa M."/>
            <person name="Palculict T."/>
            <person name="Patil S."/>
            <person name="Pu L.-L."/>
            <person name="Saada N."/>
            <person name="Tang L."/>
            <person name="Weissenberger G."/>
            <person name="Zhu Y."/>
            <person name="Hemphill L."/>
            <person name="Shang Y."/>
            <person name="Youmans B."/>
            <person name="Ayvaz T."/>
            <person name="Ross M."/>
            <person name="Santibanez J."/>
            <person name="Aqrawi P."/>
            <person name="Gross S."/>
            <person name="Joshi V."/>
            <person name="Fowler G."/>
            <person name="Nazareth L."/>
            <person name="Reid J."/>
            <person name="Worley K."/>
            <person name="Petrosino J."/>
            <person name="Highlander S."/>
            <person name="Gibbs R."/>
            <person name="Gibbs R."/>
        </authorList>
    </citation>
    <scope>NUCLEOTIDE SEQUENCE [LARGE SCALE GENOMIC DNA]</scope>
    <source>
        <strain evidence="8">ATCC 43553</strain>
    </source>
</reference>
<comment type="subcellular location">
    <subcellularLocation>
        <location evidence="1">Cell envelope</location>
    </subcellularLocation>
</comment>
<dbReference type="PANTHER" id="PTHR35936:SF38">
    <property type="entry name" value="GLUTAMINE-BINDING PERIPLASMIC PROTEIN"/>
    <property type="match status" value="1"/>
</dbReference>
<dbReference type="InterPro" id="IPR018313">
    <property type="entry name" value="SBP_3_CS"/>
</dbReference>
<dbReference type="AlphaFoldDB" id="D4XDR0"/>
<accession>D4XDR0</accession>
<dbReference type="InterPro" id="IPR001320">
    <property type="entry name" value="Iontro_rcpt_C"/>
</dbReference>
<gene>
    <name evidence="7" type="primary">glnH</name>
    <name evidence="7" type="ORF">HMPREF0004_3607</name>
</gene>
<dbReference type="SMART" id="SM00062">
    <property type="entry name" value="PBPb"/>
    <property type="match status" value="1"/>
</dbReference>
<dbReference type="EMBL" id="ADMS01000080">
    <property type="protein sequence ID" value="EFF75038.1"/>
    <property type="molecule type" value="Genomic_DNA"/>
</dbReference>
<dbReference type="HOGENOM" id="CLU_019602_18_2_4"/>
<sequence length="267" mass="28698">MPLQQPRGADGPQEESFMIKRKVAAALVGLSVAMFGAASGAQAQGKELVVATDTAFVPFEFKQGNTYVGFDVDLWAAIAKELNLKYKLQPMDFNGIIPGLQTKNIDAALAGITIRDDRKKVIDFSDPYYESGLAILVGEKNTDIKDAKSLSGKTVAVKTGTATVDFLKAQVPDAKLKLFPNIDNAYLELATGRVDAAVHDTPNVQYYANTAGKGRVKVVGSVKSGDFYGIAFPKGSELVPQVNKALAALKANGQYDAIYEKWFGKKP</sequence>
<feature type="domain" description="Ionotropic glutamate receptor C-terminal" evidence="6">
    <location>
        <begin position="47"/>
        <end position="265"/>
    </location>
</feature>
<proteinExistence type="inferred from homology"/>
<evidence type="ECO:0000256" key="1">
    <source>
        <dbReference type="ARBA" id="ARBA00004196"/>
    </source>
</evidence>
<name>D4XDR0_9BURK</name>
<dbReference type="CDD" id="cd00994">
    <property type="entry name" value="PBP2_GlnH"/>
    <property type="match status" value="1"/>
</dbReference>
<dbReference type="NCBIfam" id="NF007029">
    <property type="entry name" value="PRK09495.1"/>
    <property type="match status" value="1"/>
</dbReference>
<comment type="caution">
    <text evidence="7">The sequence shown here is derived from an EMBL/GenBank/DDBJ whole genome shotgun (WGS) entry which is preliminary data.</text>
</comment>
<evidence type="ECO:0000313" key="7">
    <source>
        <dbReference type="EMBL" id="EFF75038.1"/>
    </source>
</evidence>
<evidence type="ECO:0000259" key="5">
    <source>
        <dbReference type="SMART" id="SM00062"/>
    </source>
</evidence>
<evidence type="ECO:0000256" key="2">
    <source>
        <dbReference type="ARBA" id="ARBA00010333"/>
    </source>
</evidence>
<dbReference type="InterPro" id="IPR044132">
    <property type="entry name" value="PBP2_GlnH"/>
</dbReference>
<dbReference type="Gene3D" id="3.40.190.10">
    <property type="entry name" value="Periplasmic binding protein-like II"/>
    <property type="match status" value="2"/>
</dbReference>
<feature type="domain" description="Solute-binding protein family 3/N-terminal" evidence="5">
    <location>
        <begin position="47"/>
        <end position="266"/>
    </location>
</feature>
<dbReference type="InterPro" id="IPR001638">
    <property type="entry name" value="Solute-binding_3/MltF_N"/>
</dbReference>
<keyword evidence="3" id="KW-0732">Signal</keyword>
<dbReference type="GO" id="GO:0015276">
    <property type="term" value="F:ligand-gated monoatomic ion channel activity"/>
    <property type="evidence" value="ECO:0007669"/>
    <property type="project" value="InterPro"/>
</dbReference>
<evidence type="ECO:0000259" key="6">
    <source>
        <dbReference type="SMART" id="SM00079"/>
    </source>
</evidence>
<evidence type="ECO:0000256" key="4">
    <source>
        <dbReference type="RuleBase" id="RU003744"/>
    </source>
</evidence>
<evidence type="ECO:0000256" key="3">
    <source>
        <dbReference type="ARBA" id="ARBA00022729"/>
    </source>
</evidence>
<dbReference type="GO" id="GO:0016020">
    <property type="term" value="C:membrane"/>
    <property type="evidence" value="ECO:0007669"/>
    <property type="project" value="InterPro"/>
</dbReference>
<dbReference type="eggNOG" id="COG0834">
    <property type="taxonomic scope" value="Bacteria"/>
</dbReference>
<dbReference type="PANTHER" id="PTHR35936">
    <property type="entry name" value="MEMBRANE-BOUND LYTIC MUREIN TRANSGLYCOSYLASE F"/>
    <property type="match status" value="1"/>
</dbReference>
<comment type="similarity">
    <text evidence="2 4">Belongs to the bacterial solute-binding protein 3 family.</text>
</comment>
<protein>
    <submittedName>
        <fullName evidence="7">Glutamine ABC transporter periplasmic protein</fullName>
    </submittedName>
</protein>
<dbReference type="PROSITE" id="PS01039">
    <property type="entry name" value="SBP_BACTERIAL_3"/>
    <property type="match status" value="1"/>
</dbReference>
<dbReference type="SMART" id="SM00079">
    <property type="entry name" value="PBPe"/>
    <property type="match status" value="1"/>
</dbReference>
<dbReference type="GO" id="GO:0030313">
    <property type="term" value="C:cell envelope"/>
    <property type="evidence" value="ECO:0007669"/>
    <property type="project" value="UniProtKB-SubCell"/>
</dbReference>
<dbReference type="SUPFAM" id="SSF53850">
    <property type="entry name" value="Periplasmic binding protein-like II"/>
    <property type="match status" value="1"/>
</dbReference>
<dbReference type="PATRIC" id="fig|742159.3.peg.4594"/>
<evidence type="ECO:0000313" key="8">
    <source>
        <dbReference type="Proteomes" id="UP000004510"/>
    </source>
</evidence>
<dbReference type="Pfam" id="PF00497">
    <property type="entry name" value="SBP_bac_3"/>
    <property type="match status" value="1"/>
</dbReference>
<dbReference type="Proteomes" id="UP000004510">
    <property type="component" value="Unassembled WGS sequence"/>
</dbReference>